<dbReference type="Proteomes" id="UP000234329">
    <property type="component" value="Unassembled WGS sequence"/>
</dbReference>
<evidence type="ECO:0000313" key="1">
    <source>
        <dbReference type="EMBL" id="PKY10769.1"/>
    </source>
</evidence>
<organism evidence="1 2">
    <name type="scientific">Acidithiobacillus marinus</name>
    <dbReference type="NCBI Taxonomy" id="187490"/>
    <lineage>
        <taxon>Bacteria</taxon>
        <taxon>Pseudomonadati</taxon>
        <taxon>Pseudomonadota</taxon>
        <taxon>Acidithiobacillia</taxon>
        <taxon>Acidithiobacillales</taxon>
        <taxon>Acidithiobacillaceae</taxon>
        <taxon>Acidithiobacillus</taxon>
    </lineage>
</organism>
<dbReference type="AlphaFoldDB" id="A0A2I1DLM4"/>
<name>A0A2I1DLM4_9PROT</name>
<accession>A0A2I1DLM4</accession>
<keyword evidence="2" id="KW-1185">Reference proteome</keyword>
<dbReference type="InterPro" id="IPR025688">
    <property type="entry name" value="PGDYG_prot"/>
</dbReference>
<dbReference type="Pfam" id="PF14083">
    <property type="entry name" value="PGDYG"/>
    <property type="match status" value="1"/>
</dbReference>
<dbReference type="EMBL" id="MXAV01000033">
    <property type="protein sequence ID" value="PKY10769.1"/>
    <property type="molecule type" value="Genomic_DNA"/>
</dbReference>
<comment type="caution">
    <text evidence="1">The sequence shown here is derived from an EMBL/GenBank/DDBJ whole genome shotgun (WGS) entry which is preliminary data.</text>
</comment>
<dbReference type="InParanoid" id="A0A2I1DLM4"/>
<proteinExistence type="predicted"/>
<evidence type="ECO:0000313" key="2">
    <source>
        <dbReference type="Proteomes" id="UP000234329"/>
    </source>
</evidence>
<gene>
    <name evidence="1" type="ORF">B1757_07345</name>
</gene>
<protein>
    <submittedName>
        <fullName evidence="1">Uncharacterized protein</fullName>
    </submittedName>
</protein>
<reference evidence="1 2" key="1">
    <citation type="submission" date="2017-03" db="EMBL/GenBank/DDBJ databases">
        <title>Draft genime sequence of the acidophilic sulfur-oxidizing bacterium Acidithiobacillus sp. SH, isolated from seawater.</title>
        <authorList>
            <person name="Sharmin S."/>
            <person name="Tokuhisa M."/>
            <person name="Kanao T."/>
            <person name="Kamimura K."/>
        </authorList>
    </citation>
    <scope>NUCLEOTIDE SEQUENCE [LARGE SCALE GENOMIC DNA]</scope>
    <source>
        <strain evidence="1 2">SH</strain>
    </source>
</reference>
<sequence length="150" mass="16317">MTELFSDDLRQLSGAFQARKRPLSVQVEFAENDGSLQTREGPVTYRRGDAILTGVEGERWPVSRKRFEATYQPSETSGVYSKKPAIVWAYVAPSPLDVALPDDRGHLHAAPGDVIVQYAPGDQAVVGASIFAQTYERLPENTGATGEPPA</sequence>